<dbReference type="SUPFAM" id="SSF81340">
    <property type="entry name" value="Clc chloride channel"/>
    <property type="match status" value="1"/>
</dbReference>
<dbReference type="GO" id="GO:0005254">
    <property type="term" value="F:chloride channel activity"/>
    <property type="evidence" value="ECO:0007669"/>
    <property type="project" value="UniProtKB-KW"/>
</dbReference>
<keyword evidence="3 10" id="KW-0812">Transmembrane</keyword>
<dbReference type="InterPro" id="IPR036721">
    <property type="entry name" value="RCK_C_sf"/>
</dbReference>
<dbReference type="SUPFAM" id="SSF116726">
    <property type="entry name" value="TrkA C-terminal domain-like"/>
    <property type="match status" value="1"/>
</dbReference>
<dbReference type="GO" id="GO:0034707">
    <property type="term" value="C:chloride channel complex"/>
    <property type="evidence" value="ECO:0007669"/>
    <property type="project" value="UniProtKB-KW"/>
</dbReference>
<dbReference type="CDD" id="cd00400">
    <property type="entry name" value="Voltage_gated_ClC"/>
    <property type="match status" value="1"/>
</dbReference>
<keyword evidence="9" id="KW-0407">Ion channel</keyword>
<dbReference type="PRINTS" id="PR00762">
    <property type="entry name" value="CLCHANNEL"/>
</dbReference>
<dbReference type="Proteomes" id="UP000003288">
    <property type="component" value="Unassembled WGS sequence"/>
</dbReference>
<keyword evidence="2" id="KW-0813">Transport</keyword>
<dbReference type="InterPro" id="IPR014743">
    <property type="entry name" value="Cl-channel_core"/>
</dbReference>
<evidence type="ECO:0000256" key="8">
    <source>
        <dbReference type="ARBA" id="ARBA00023214"/>
    </source>
</evidence>
<comment type="caution">
    <text evidence="11">The sequence shown here is derived from an EMBL/GenBank/DDBJ whole genome shotgun (WGS) entry which is preliminary data.</text>
</comment>
<dbReference type="Gene3D" id="1.10.3080.10">
    <property type="entry name" value="Clc chloride channel"/>
    <property type="match status" value="1"/>
</dbReference>
<keyword evidence="8" id="KW-0868">Chloride</keyword>
<evidence type="ECO:0000256" key="3">
    <source>
        <dbReference type="ARBA" id="ARBA00022692"/>
    </source>
</evidence>
<accession>A0AAI9AH58</accession>
<evidence type="ECO:0000256" key="7">
    <source>
        <dbReference type="ARBA" id="ARBA00023173"/>
    </source>
</evidence>
<dbReference type="RefSeq" id="WP_007474754.1">
    <property type="nucleotide sequence ID" value="NZ_ABCJ01000005.1"/>
</dbReference>
<evidence type="ECO:0000256" key="6">
    <source>
        <dbReference type="ARBA" id="ARBA00023136"/>
    </source>
</evidence>
<name>A0AAI9AH58_9BACT</name>
<evidence type="ECO:0000313" key="12">
    <source>
        <dbReference type="Proteomes" id="UP000003288"/>
    </source>
</evidence>
<evidence type="ECO:0000256" key="4">
    <source>
        <dbReference type="ARBA" id="ARBA00022989"/>
    </source>
</evidence>
<protein>
    <submittedName>
        <fullName evidence="11">Cl-channel, voltage gated</fullName>
    </submittedName>
</protein>
<keyword evidence="5" id="KW-0406">Ion transport</keyword>
<feature type="transmembrane region" description="Helical" evidence="10">
    <location>
        <begin position="74"/>
        <end position="93"/>
    </location>
</feature>
<feature type="transmembrane region" description="Helical" evidence="10">
    <location>
        <begin position="407"/>
        <end position="426"/>
    </location>
</feature>
<evidence type="ECO:0000256" key="2">
    <source>
        <dbReference type="ARBA" id="ARBA00022448"/>
    </source>
</evidence>
<evidence type="ECO:0000256" key="10">
    <source>
        <dbReference type="SAM" id="Phobius"/>
    </source>
</evidence>
<feature type="transmembrane region" description="Helical" evidence="10">
    <location>
        <begin position="319"/>
        <end position="340"/>
    </location>
</feature>
<feature type="transmembrane region" description="Helical" evidence="10">
    <location>
        <begin position="346"/>
        <end position="365"/>
    </location>
</feature>
<reference evidence="11 12" key="1">
    <citation type="journal article" date="2011" name="Stand. Genomic Sci.">
        <title>Draft genome sequence of Caminibacter mediatlanticus strain TB-2, an epsilonproteobacterium isolated from a deep-sea hydrothermal vent.</title>
        <authorList>
            <person name="Giovannelli D."/>
            <person name="Ferriera S."/>
            <person name="Johnson J."/>
            <person name="Kravitz S."/>
            <person name="Perez-Rodriguez I."/>
            <person name="Ricci J."/>
            <person name="O'Brien C."/>
            <person name="Voordeckers J.W."/>
            <person name="Bini E."/>
            <person name="Vetriani C."/>
        </authorList>
    </citation>
    <scope>NUCLEOTIDE SEQUENCE [LARGE SCALE GENOMIC DNA]</scope>
    <source>
        <strain evidence="11 12">TB-2</strain>
    </source>
</reference>
<dbReference type="Pfam" id="PF00654">
    <property type="entry name" value="Voltage_CLC"/>
    <property type="match status" value="1"/>
</dbReference>
<evidence type="ECO:0000256" key="5">
    <source>
        <dbReference type="ARBA" id="ARBA00023065"/>
    </source>
</evidence>
<feature type="transmembrane region" description="Helical" evidence="10">
    <location>
        <begin position="287"/>
        <end position="307"/>
    </location>
</feature>
<keyword evidence="7" id="KW-0869">Chloride channel</keyword>
<gene>
    <name evidence="11" type="ORF">CMTB2_08342</name>
</gene>
<dbReference type="EMBL" id="ABCJ01000005">
    <property type="protein sequence ID" value="EDM23530.1"/>
    <property type="molecule type" value="Genomic_DNA"/>
</dbReference>
<dbReference type="InterPro" id="IPR050368">
    <property type="entry name" value="ClC-type_chloride_channel"/>
</dbReference>
<evidence type="ECO:0000313" key="11">
    <source>
        <dbReference type="EMBL" id="EDM23530.1"/>
    </source>
</evidence>
<proteinExistence type="predicted"/>
<dbReference type="GO" id="GO:0006813">
    <property type="term" value="P:potassium ion transport"/>
    <property type="evidence" value="ECO:0007669"/>
    <property type="project" value="InterPro"/>
</dbReference>
<evidence type="ECO:0000256" key="9">
    <source>
        <dbReference type="ARBA" id="ARBA00023303"/>
    </source>
</evidence>
<comment type="subcellular location">
    <subcellularLocation>
        <location evidence="1">Membrane</location>
        <topology evidence="1">Multi-pass membrane protein</topology>
    </subcellularLocation>
</comment>
<dbReference type="AlphaFoldDB" id="A0AAI9AH58"/>
<feature type="transmembrane region" description="Helical" evidence="10">
    <location>
        <begin position="245"/>
        <end position="267"/>
    </location>
</feature>
<dbReference type="InterPro" id="IPR001807">
    <property type="entry name" value="ClC"/>
</dbReference>
<feature type="transmembrane region" description="Helical" evidence="10">
    <location>
        <begin position="170"/>
        <end position="189"/>
    </location>
</feature>
<feature type="transmembrane region" description="Helical" evidence="10">
    <location>
        <begin position="21"/>
        <end position="43"/>
    </location>
</feature>
<keyword evidence="4 10" id="KW-1133">Transmembrane helix</keyword>
<organism evidence="11 12">
    <name type="scientific">Caminibacter mediatlanticus TB-2</name>
    <dbReference type="NCBI Taxonomy" id="391592"/>
    <lineage>
        <taxon>Bacteria</taxon>
        <taxon>Pseudomonadati</taxon>
        <taxon>Campylobacterota</taxon>
        <taxon>Epsilonproteobacteria</taxon>
        <taxon>Nautiliales</taxon>
        <taxon>Nautiliaceae</taxon>
        <taxon>Caminibacter</taxon>
    </lineage>
</organism>
<feature type="transmembrane region" description="Helical" evidence="10">
    <location>
        <begin position="209"/>
        <end position="233"/>
    </location>
</feature>
<sequence length="588" mass="65639">MHVEGIDDKNFKAYLLNRLSLFFNTFLIGIIGSFTAAIFIYLLDLVTNFALKKIVGLEISKISSIFSISHDFNSLLLIVVITLGGLISGFLVYKFAPEAEGHGTDAVIRAFHRTGGYIRPIVVPIKIITSAITIGTGGSAGREGPTALFSAGVGSIYSKYKKTPLRLRRLYVLIAMAAGLSAVFKSPIGTAFFSIEVLYEKSKFSVDELIFILFGSLIAFIITGYFFGYSPIFNITSYEITSIDTYLLIIVFGIICGIFSLFIPNVFYYTRDFFRKLKISPYFKPAIGAFFVGVIGVFFPQVLGGGYDIMQLGLDGKIVWYFALILIFAKLLAFSLTIGSGGSGGVFAPTLFVGVMVGVLFGHIFNENVSLFAILGMAMIFGGAARVPLASILMVSEMTGDYKLLPALLLGTIFTNITYVLLIKYFKNIKYKSLYEAQLLDENYSPFFQIDKIREILLCFRKKINIKPEEISDEKLLDLLEKGIPLKIGDKALFFGVLTKDFTLRNEDGDKYISNLLVVYVFRDGKWIHPVETDRLYRGDEVLLYGNVKDLIVIKGYFFPRSEKFSVLHKQHKALEKTIQQKIPTKEV</sequence>
<keyword evidence="6 10" id="KW-0472">Membrane</keyword>
<feature type="transmembrane region" description="Helical" evidence="10">
    <location>
        <begin position="372"/>
        <end position="395"/>
    </location>
</feature>
<evidence type="ECO:0000256" key="1">
    <source>
        <dbReference type="ARBA" id="ARBA00004141"/>
    </source>
</evidence>
<dbReference type="PANTHER" id="PTHR43427:SF6">
    <property type="entry name" value="CHLORIDE CHANNEL PROTEIN CLC-E"/>
    <property type="match status" value="1"/>
</dbReference>
<dbReference type="PANTHER" id="PTHR43427">
    <property type="entry name" value="CHLORIDE CHANNEL PROTEIN CLC-E"/>
    <property type="match status" value="1"/>
</dbReference>